<comment type="catalytic activity">
    <reaction evidence="2">
        <text>2 GTP = 3',3'-c-di-GMP + 2 diphosphate</text>
        <dbReference type="Rhea" id="RHEA:24898"/>
        <dbReference type="ChEBI" id="CHEBI:33019"/>
        <dbReference type="ChEBI" id="CHEBI:37565"/>
        <dbReference type="ChEBI" id="CHEBI:58805"/>
        <dbReference type="EC" id="2.7.7.65"/>
    </reaction>
</comment>
<feature type="transmembrane region" description="Helical" evidence="3">
    <location>
        <begin position="232"/>
        <end position="254"/>
    </location>
</feature>
<feature type="transmembrane region" description="Helical" evidence="3">
    <location>
        <begin position="167"/>
        <end position="187"/>
    </location>
</feature>
<protein>
    <recommendedName>
        <fullName evidence="1">diguanylate cyclase</fullName>
        <ecNumber evidence="1">2.7.7.65</ecNumber>
    </recommendedName>
</protein>
<feature type="transmembrane region" description="Helical" evidence="3">
    <location>
        <begin position="143"/>
        <end position="161"/>
    </location>
</feature>
<dbReference type="AlphaFoldDB" id="A0A5B0VT35"/>
<keyword evidence="3" id="KW-0812">Transmembrane</keyword>
<dbReference type="CDD" id="cd01949">
    <property type="entry name" value="GGDEF"/>
    <property type="match status" value="1"/>
</dbReference>
<dbReference type="Proteomes" id="UP000323608">
    <property type="component" value="Unassembled WGS sequence"/>
</dbReference>
<evidence type="ECO:0000313" key="5">
    <source>
        <dbReference type="EMBL" id="KAA1177773.1"/>
    </source>
</evidence>
<evidence type="ECO:0000256" key="1">
    <source>
        <dbReference type="ARBA" id="ARBA00012528"/>
    </source>
</evidence>
<feature type="transmembrane region" description="Helical" evidence="3">
    <location>
        <begin position="199"/>
        <end position="220"/>
    </location>
</feature>
<keyword evidence="3" id="KW-0472">Membrane</keyword>
<dbReference type="PANTHER" id="PTHR45138:SF9">
    <property type="entry name" value="DIGUANYLATE CYCLASE DGCM-RELATED"/>
    <property type="match status" value="1"/>
</dbReference>
<dbReference type="GO" id="GO:0052621">
    <property type="term" value="F:diguanylate cyclase activity"/>
    <property type="evidence" value="ECO:0007669"/>
    <property type="project" value="UniProtKB-EC"/>
</dbReference>
<dbReference type="PROSITE" id="PS50887">
    <property type="entry name" value="GGDEF"/>
    <property type="match status" value="1"/>
</dbReference>
<evidence type="ECO:0000256" key="2">
    <source>
        <dbReference type="ARBA" id="ARBA00034247"/>
    </source>
</evidence>
<dbReference type="EMBL" id="VNIP01000011">
    <property type="protein sequence ID" value="KAA1177773.1"/>
    <property type="molecule type" value="Genomic_DNA"/>
</dbReference>
<reference evidence="5 6" key="1">
    <citation type="submission" date="2019-07" db="EMBL/GenBank/DDBJ databases">
        <title>The Draft Genome Sequence of Rhizobium tropici SARCC-755 Associated with Superior Nodulation on Pigeonpea (Cajanus cajan (L.) Millsp.).</title>
        <authorList>
            <person name="Bopape F.L."/>
            <person name="Hassen A.I."/>
            <person name="Swanevelder Z.H."/>
            <person name="Gwata E.T."/>
        </authorList>
    </citation>
    <scope>NUCLEOTIDE SEQUENCE [LARGE SCALE GENOMIC DNA]</scope>
    <source>
        <strain evidence="5 6">SARCC-755</strain>
    </source>
</reference>
<proteinExistence type="predicted"/>
<gene>
    <name evidence="5" type="ORF">FP026_21435</name>
</gene>
<evidence type="ECO:0000256" key="3">
    <source>
        <dbReference type="SAM" id="Phobius"/>
    </source>
</evidence>
<name>A0A5B0VT35_RHITR</name>
<sequence length="466" mass="51117">MAIRRRSETQAKFTNSFNELTILFSKDGPIARIVAHLRQRSESSGETPIVLNMTTGLTIWCSEAITLATVLLFAWRHDRKSPAYLIWAIGFTVSAAGFALVAARGVVPDIWSIQIGNAVALLGESAWIAGFRLMDRRKLEWSALLPPVIWVIGVSLPWVGGNFANRVIVYDLAGAVGATLLAFAVHPADGRREPARGQLGIVFVGLACFCFGSALWMVLVSPSLEEAMIYRGYMALGYGLLIIVAIVLNGKLLMERAERRWRAISITDALTGVLNRRGLQESYEILAREGQQRPQKLAALLFDLDHFKKINDRHGHQTGDAVLTEFARIARQFVPRGGAFGRMGGEEFVAFVPIDDQSQAEALAETIRADFCRVPLLAGRTLVPATVSIGVSIMPRDGVSWDRLVSFADRALYAAKRAGRNCTIVFNEMETAKEAEAAPGVDDGELVPTLDDQIHALRRMGTIARM</sequence>
<dbReference type="InterPro" id="IPR000160">
    <property type="entry name" value="GGDEF_dom"/>
</dbReference>
<dbReference type="Pfam" id="PF00990">
    <property type="entry name" value="GGDEF"/>
    <property type="match status" value="1"/>
</dbReference>
<dbReference type="SMART" id="SM00267">
    <property type="entry name" value="GGDEF"/>
    <property type="match status" value="1"/>
</dbReference>
<evidence type="ECO:0000313" key="6">
    <source>
        <dbReference type="Proteomes" id="UP000323608"/>
    </source>
</evidence>
<evidence type="ECO:0000259" key="4">
    <source>
        <dbReference type="PROSITE" id="PS50887"/>
    </source>
</evidence>
<dbReference type="InterPro" id="IPR050469">
    <property type="entry name" value="Diguanylate_Cyclase"/>
</dbReference>
<organism evidence="5 6">
    <name type="scientific">Rhizobium tropici</name>
    <dbReference type="NCBI Taxonomy" id="398"/>
    <lineage>
        <taxon>Bacteria</taxon>
        <taxon>Pseudomonadati</taxon>
        <taxon>Pseudomonadota</taxon>
        <taxon>Alphaproteobacteria</taxon>
        <taxon>Hyphomicrobiales</taxon>
        <taxon>Rhizobiaceae</taxon>
        <taxon>Rhizobium/Agrobacterium group</taxon>
        <taxon>Rhizobium</taxon>
    </lineage>
</organism>
<dbReference type="NCBIfam" id="TIGR00254">
    <property type="entry name" value="GGDEF"/>
    <property type="match status" value="1"/>
</dbReference>
<dbReference type="InterPro" id="IPR043128">
    <property type="entry name" value="Rev_trsase/Diguanyl_cyclase"/>
</dbReference>
<dbReference type="OrthoDB" id="9812260at2"/>
<dbReference type="Gene3D" id="3.30.70.270">
    <property type="match status" value="1"/>
</dbReference>
<dbReference type="SUPFAM" id="SSF55073">
    <property type="entry name" value="Nucleotide cyclase"/>
    <property type="match status" value="1"/>
</dbReference>
<dbReference type="InterPro" id="IPR029787">
    <property type="entry name" value="Nucleotide_cyclase"/>
</dbReference>
<feature type="domain" description="GGDEF" evidence="4">
    <location>
        <begin position="295"/>
        <end position="428"/>
    </location>
</feature>
<comment type="caution">
    <text evidence="5">The sequence shown here is derived from an EMBL/GenBank/DDBJ whole genome shotgun (WGS) entry which is preliminary data.</text>
</comment>
<dbReference type="EC" id="2.7.7.65" evidence="1"/>
<feature type="transmembrane region" description="Helical" evidence="3">
    <location>
        <begin position="84"/>
        <end position="104"/>
    </location>
</feature>
<dbReference type="PANTHER" id="PTHR45138">
    <property type="entry name" value="REGULATORY COMPONENTS OF SENSORY TRANSDUCTION SYSTEM"/>
    <property type="match status" value="1"/>
</dbReference>
<accession>A0A5B0VT35</accession>
<keyword evidence="3" id="KW-1133">Transmembrane helix</keyword>
<feature type="transmembrane region" description="Helical" evidence="3">
    <location>
        <begin position="57"/>
        <end position="75"/>
    </location>
</feature>
<dbReference type="FunFam" id="3.30.70.270:FF:000001">
    <property type="entry name" value="Diguanylate cyclase domain protein"/>
    <property type="match status" value="1"/>
</dbReference>